<evidence type="ECO:0000313" key="3">
    <source>
        <dbReference type="EMBL" id="CAD7571903.1"/>
    </source>
</evidence>
<protein>
    <submittedName>
        <fullName evidence="3">(California timema) hypothetical protein</fullName>
    </submittedName>
</protein>
<feature type="domain" description="PX" evidence="2">
    <location>
        <begin position="189"/>
        <end position="228"/>
    </location>
</feature>
<organism evidence="3">
    <name type="scientific">Timema californicum</name>
    <name type="common">California timema</name>
    <name type="synonym">Walking stick</name>
    <dbReference type="NCBI Taxonomy" id="61474"/>
    <lineage>
        <taxon>Eukaryota</taxon>
        <taxon>Metazoa</taxon>
        <taxon>Ecdysozoa</taxon>
        <taxon>Arthropoda</taxon>
        <taxon>Hexapoda</taxon>
        <taxon>Insecta</taxon>
        <taxon>Pterygota</taxon>
        <taxon>Neoptera</taxon>
        <taxon>Polyneoptera</taxon>
        <taxon>Phasmatodea</taxon>
        <taxon>Timematodea</taxon>
        <taxon>Timematoidea</taxon>
        <taxon>Timematidae</taxon>
        <taxon>Timema</taxon>
    </lineage>
</organism>
<gene>
    <name evidence="3" type="ORF">TCMB3V08_LOCUS4565</name>
</gene>
<dbReference type="InterPro" id="IPR036871">
    <property type="entry name" value="PX_dom_sf"/>
</dbReference>
<dbReference type="AlphaFoldDB" id="A0A7R9P714"/>
<dbReference type="Gene3D" id="3.30.1520.10">
    <property type="entry name" value="Phox-like domain"/>
    <property type="match status" value="1"/>
</dbReference>
<dbReference type="GO" id="GO:0035091">
    <property type="term" value="F:phosphatidylinositol binding"/>
    <property type="evidence" value="ECO:0007669"/>
    <property type="project" value="InterPro"/>
</dbReference>
<proteinExistence type="predicted"/>
<reference evidence="3" key="1">
    <citation type="submission" date="2020-11" db="EMBL/GenBank/DDBJ databases">
        <authorList>
            <person name="Tran Van P."/>
        </authorList>
    </citation>
    <scope>NUCLEOTIDE SEQUENCE</scope>
</reference>
<accession>A0A7R9P714</accession>
<name>A0A7R9P714_TIMCA</name>
<feature type="compositionally biased region" description="Basic residues" evidence="1">
    <location>
        <begin position="242"/>
        <end position="252"/>
    </location>
</feature>
<dbReference type="SUPFAM" id="SSF64268">
    <property type="entry name" value="PX domain"/>
    <property type="match status" value="1"/>
</dbReference>
<feature type="compositionally biased region" description="Polar residues" evidence="1">
    <location>
        <begin position="1"/>
        <end position="10"/>
    </location>
</feature>
<dbReference type="Pfam" id="PF00787">
    <property type="entry name" value="PX"/>
    <property type="match status" value="1"/>
</dbReference>
<evidence type="ECO:0000259" key="2">
    <source>
        <dbReference type="Pfam" id="PF00787"/>
    </source>
</evidence>
<sequence length="252" mass="28302">MTVEVSSGYNNPALDLEAPSSHSSSALDLKVASGHSNPVPDLEAASSHHRPPPFLELDTSSCYSNPALDMSDEREPATPDSDYDDLFSFSEDELDENLESPGAPHSLDNGDPQGHDEPDVLCIPFGNIHNPPHKFKDPQRRVFIPGTDIDVNIIEYDRSVTTHLLNPNLTNARRPDVFEFLGSYTIELMHGGYTWTIKKRYSHIQTLHQQLKMYRTSLSIPFPTKAHRERRISFRHDTPAGTKKKHKAALPR</sequence>
<dbReference type="EMBL" id="OE180756">
    <property type="protein sequence ID" value="CAD7571903.1"/>
    <property type="molecule type" value="Genomic_DNA"/>
</dbReference>
<dbReference type="InterPro" id="IPR001683">
    <property type="entry name" value="PX_dom"/>
</dbReference>
<feature type="region of interest" description="Disordered" evidence="1">
    <location>
        <begin position="233"/>
        <end position="252"/>
    </location>
</feature>
<feature type="region of interest" description="Disordered" evidence="1">
    <location>
        <begin position="1"/>
        <end position="115"/>
    </location>
</feature>
<feature type="compositionally biased region" description="Acidic residues" evidence="1">
    <location>
        <begin position="81"/>
        <end position="98"/>
    </location>
</feature>
<evidence type="ECO:0000256" key="1">
    <source>
        <dbReference type="SAM" id="MobiDB-lite"/>
    </source>
</evidence>